<feature type="transmembrane region" description="Helical" evidence="11">
    <location>
        <begin position="383"/>
        <end position="402"/>
    </location>
</feature>
<dbReference type="CDD" id="cd16917">
    <property type="entry name" value="HATPase_UhpB-NarQ-NarX-like"/>
    <property type="match status" value="1"/>
</dbReference>
<keyword evidence="6 13" id="KW-0418">Kinase</keyword>
<dbReference type="InterPro" id="IPR003594">
    <property type="entry name" value="HATPase_dom"/>
</dbReference>
<dbReference type="Pfam" id="PF13424">
    <property type="entry name" value="TPR_12"/>
    <property type="match status" value="2"/>
</dbReference>
<dbReference type="SUPFAM" id="SSF48452">
    <property type="entry name" value="TPR-like"/>
    <property type="match status" value="2"/>
</dbReference>
<keyword evidence="11" id="KW-1133">Transmembrane helix</keyword>
<dbReference type="InterPro" id="IPR019734">
    <property type="entry name" value="TPR_rpt"/>
</dbReference>
<evidence type="ECO:0000256" key="9">
    <source>
        <dbReference type="PROSITE-ProRule" id="PRU00339"/>
    </source>
</evidence>
<keyword evidence="11" id="KW-0812">Transmembrane</keyword>
<dbReference type="Pfam" id="PF13181">
    <property type="entry name" value="TPR_8"/>
    <property type="match status" value="1"/>
</dbReference>
<dbReference type="GO" id="GO:0016301">
    <property type="term" value="F:kinase activity"/>
    <property type="evidence" value="ECO:0007669"/>
    <property type="project" value="UniProtKB-KW"/>
</dbReference>
<dbReference type="Gene3D" id="1.20.5.1930">
    <property type="match status" value="1"/>
</dbReference>
<comment type="caution">
    <text evidence="13">The sequence shown here is derived from an EMBL/GenBank/DDBJ whole genome shotgun (WGS) entry which is preliminary data.</text>
</comment>
<evidence type="ECO:0000256" key="5">
    <source>
        <dbReference type="ARBA" id="ARBA00022741"/>
    </source>
</evidence>
<proteinExistence type="predicted"/>
<evidence type="ECO:0000256" key="1">
    <source>
        <dbReference type="ARBA" id="ARBA00000085"/>
    </source>
</evidence>
<dbReference type="Gene3D" id="3.30.565.10">
    <property type="entry name" value="Histidine kinase-like ATPase, C-terminal domain"/>
    <property type="match status" value="1"/>
</dbReference>
<dbReference type="PROSITE" id="PS50109">
    <property type="entry name" value="HIS_KIN"/>
    <property type="match status" value="1"/>
</dbReference>
<dbReference type="PANTHER" id="PTHR24421:SF10">
    <property type="entry name" value="NITRATE_NITRITE SENSOR PROTEIN NARQ"/>
    <property type="match status" value="1"/>
</dbReference>
<keyword evidence="9" id="KW-0802">TPR repeat</keyword>
<evidence type="ECO:0000256" key="10">
    <source>
        <dbReference type="SAM" id="Coils"/>
    </source>
</evidence>
<evidence type="ECO:0000256" key="3">
    <source>
        <dbReference type="ARBA" id="ARBA00022553"/>
    </source>
</evidence>
<evidence type="ECO:0000256" key="2">
    <source>
        <dbReference type="ARBA" id="ARBA00012438"/>
    </source>
</evidence>
<organism evidence="13 14">
    <name type="scientific">Marivirga lumbricoides</name>
    <dbReference type="NCBI Taxonomy" id="1046115"/>
    <lineage>
        <taxon>Bacteria</taxon>
        <taxon>Pseudomonadati</taxon>
        <taxon>Bacteroidota</taxon>
        <taxon>Cytophagia</taxon>
        <taxon>Cytophagales</taxon>
        <taxon>Marivirgaceae</taxon>
        <taxon>Marivirga</taxon>
    </lineage>
</organism>
<keyword evidence="10" id="KW-0175">Coiled coil</keyword>
<dbReference type="PROSITE" id="PS50005">
    <property type="entry name" value="TPR"/>
    <property type="match status" value="2"/>
</dbReference>
<dbReference type="InterPro" id="IPR011712">
    <property type="entry name" value="Sig_transdc_His_kin_sub3_dim/P"/>
</dbReference>
<dbReference type="Proteomes" id="UP000636010">
    <property type="component" value="Unassembled WGS sequence"/>
</dbReference>
<dbReference type="InterPro" id="IPR011990">
    <property type="entry name" value="TPR-like_helical_dom_sf"/>
</dbReference>
<feature type="coiled-coil region" evidence="10">
    <location>
        <begin position="308"/>
        <end position="425"/>
    </location>
</feature>
<dbReference type="Pfam" id="PF02518">
    <property type="entry name" value="HATPase_c"/>
    <property type="match status" value="1"/>
</dbReference>
<dbReference type="PANTHER" id="PTHR24421">
    <property type="entry name" value="NITRATE/NITRITE SENSOR PROTEIN NARX-RELATED"/>
    <property type="match status" value="1"/>
</dbReference>
<dbReference type="InterPro" id="IPR036890">
    <property type="entry name" value="HATPase_C_sf"/>
</dbReference>
<keyword evidence="5" id="KW-0547">Nucleotide-binding</keyword>
<feature type="repeat" description="TPR" evidence="9">
    <location>
        <begin position="295"/>
        <end position="328"/>
    </location>
</feature>
<name>A0ABQ1MYA1_9BACT</name>
<dbReference type="SUPFAM" id="SSF55874">
    <property type="entry name" value="ATPase domain of HSP90 chaperone/DNA topoisomerase II/histidine kinase"/>
    <property type="match status" value="1"/>
</dbReference>
<dbReference type="Gene3D" id="1.25.40.10">
    <property type="entry name" value="Tetratricopeptide repeat domain"/>
    <property type="match status" value="2"/>
</dbReference>
<feature type="repeat" description="TPR" evidence="9">
    <location>
        <begin position="135"/>
        <end position="168"/>
    </location>
</feature>
<dbReference type="Pfam" id="PF07730">
    <property type="entry name" value="HisKA_3"/>
    <property type="match status" value="1"/>
</dbReference>
<evidence type="ECO:0000313" key="13">
    <source>
        <dbReference type="EMBL" id="GGC49403.1"/>
    </source>
</evidence>
<evidence type="ECO:0000256" key="7">
    <source>
        <dbReference type="ARBA" id="ARBA00022840"/>
    </source>
</evidence>
<accession>A0ABQ1MYA1</accession>
<dbReference type="EMBL" id="BMEC01000014">
    <property type="protein sequence ID" value="GGC49403.1"/>
    <property type="molecule type" value="Genomic_DNA"/>
</dbReference>
<dbReference type="SMART" id="SM00028">
    <property type="entry name" value="TPR"/>
    <property type="match status" value="6"/>
</dbReference>
<dbReference type="InterPro" id="IPR050482">
    <property type="entry name" value="Sensor_HK_TwoCompSys"/>
</dbReference>
<keyword evidence="14" id="KW-1185">Reference proteome</keyword>
<evidence type="ECO:0000313" key="14">
    <source>
        <dbReference type="Proteomes" id="UP000636010"/>
    </source>
</evidence>
<keyword evidence="11" id="KW-0472">Membrane</keyword>
<evidence type="ECO:0000259" key="12">
    <source>
        <dbReference type="PROSITE" id="PS50109"/>
    </source>
</evidence>
<evidence type="ECO:0000256" key="8">
    <source>
        <dbReference type="ARBA" id="ARBA00023012"/>
    </source>
</evidence>
<feature type="domain" description="Histidine kinase" evidence="12">
    <location>
        <begin position="553"/>
        <end position="639"/>
    </location>
</feature>
<gene>
    <name evidence="13" type="ORF">GCM10011506_38770</name>
</gene>
<keyword evidence="7" id="KW-0067">ATP-binding</keyword>
<reference evidence="14" key="1">
    <citation type="journal article" date="2019" name="Int. J. Syst. Evol. Microbiol.">
        <title>The Global Catalogue of Microorganisms (GCM) 10K type strain sequencing project: providing services to taxonomists for standard genome sequencing and annotation.</title>
        <authorList>
            <consortium name="The Broad Institute Genomics Platform"/>
            <consortium name="The Broad Institute Genome Sequencing Center for Infectious Disease"/>
            <person name="Wu L."/>
            <person name="Ma J."/>
        </authorList>
    </citation>
    <scope>NUCLEOTIDE SEQUENCE [LARGE SCALE GENOMIC DNA]</scope>
    <source>
        <strain evidence="14">CGMCC 1.10832</strain>
    </source>
</reference>
<keyword evidence="3" id="KW-0597">Phosphoprotein</keyword>
<keyword evidence="8" id="KW-0902">Two-component regulatory system</keyword>
<comment type="catalytic activity">
    <reaction evidence="1">
        <text>ATP + protein L-histidine = ADP + protein N-phospho-L-histidine.</text>
        <dbReference type="EC" id="2.7.13.3"/>
    </reaction>
</comment>
<evidence type="ECO:0000256" key="6">
    <source>
        <dbReference type="ARBA" id="ARBA00022777"/>
    </source>
</evidence>
<evidence type="ECO:0000256" key="11">
    <source>
        <dbReference type="SAM" id="Phobius"/>
    </source>
</evidence>
<dbReference type="InterPro" id="IPR005467">
    <property type="entry name" value="His_kinase_dom"/>
</dbReference>
<dbReference type="EC" id="2.7.13.3" evidence="2"/>
<sequence length="648" mass="73937">MLPFFLVAQNTPEKELNELLSLYAINVSSNPALAKNYAEKLKSLSTTYNLPAFTAKAHYALGNIAFKAGKFDSSIYEIRKAINFLDSLNIEKGRAACYNLIAVCYKNNGDLTSSMQNFEESLFWANKLGDSKNEANAYQNISLIYFQQKNYIDAAKNLDRALVLYTDLNDYDGVISTRFNFANILKEQGKFEEARKFYNEVMDYYQQQGDKIMEAYVGINLGQILMEEERFKEALPRLIDTKNKLESLNLRADMGMILNDLGFCNQNLGFNEDAIKYFTKALAFTDENPDLYYVGEIYQNLSILYAENGQYKKALEFYKKQVAQKEKQNSLEKEKHLATLQEKYETRLKEAQITLLEQEKSLKDAELQQAATNLKKQQLIRNISLAGFLILLIVLIVIRYFYKQKISFQKQLADQQEEIAQQKTNELIKDFRLSAIERYQQGQQQERARIAREIHDGIGSDLAGLKIAFEQYLGNAAPSKESSRILLGIRNACQDLRSISHKLHPPAFSQVGFCDFIRDFAEQTTKGAELEIHTIFFPKDKIDALPEDLLADVYRISQELISNIIKHALASTVELQLTLHETYLNIVVSDNGIGITDKNTNKGIGLRNIRERLISRNGTMEIDSSEKGTVVNIDMGINKITSTNEIEI</sequence>
<keyword evidence="4" id="KW-0808">Transferase</keyword>
<protein>
    <recommendedName>
        <fullName evidence="2">histidine kinase</fullName>
        <ecNumber evidence="2">2.7.13.3</ecNumber>
    </recommendedName>
</protein>
<evidence type="ECO:0000256" key="4">
    <source>
        <dbReference type="ARBA" id="ARBA00022679"/>
    </source>
</evidence>